<dbReference type="InterPro" id="IPR011042">
    <property type="entry name" value="6-blade_b-propeller_TolB-like"/>
</dbReference>
<feature type="domain" description="Glucose/Sorbosone dehydrogenase" evidence="9">
    <location>
        <begin position="558"/>
        <end position="884"/>
    </location>
</feature>
<keyword evidence="4" id="KW-0732">Signal</keyword>
<keyword evidence="5" id="KW-1015">Disulfide bond</keyword>
<gene>
    <name evidence="10" type="ORF">JEQ12_003577</name>
</gene>
<keyword evidence="6" id="KW-0325">Glycoprotein</keyword>
<feature type="region of interest" description="Disordered" evidence="7">
    <location>
        <begin position="1"/>
        <end position="30"/>
    </location>
</feature>
<comment type="caution">
    <text evidence="10">The sequence shown here is derived from an EMBL/GenBank/DDBJ whole genome shotgun (WGS) entry which is preliminary data.</text>
</comment>
<feature type="domain" description="Folate receptor-like" evidence="8">
    <location>
        <begin position="397"/>
        <end position="498"/>
    </location>
</feature>
<evidence type="ECO:0000256" key="1">
    <source>
        <dbReference type="ARBA" id="ARBA00004613"/>
    </source>
</evidence>
<dbReference type="PANTHER" id="PTHR19328:SF54">
    <property type="entry name" value="HHIP-LIKE PROTEIN 2"/>
    <property type="match status" value="1"/>
</dbReference>
<dbReference type="GO" id="GO:0000120">
    <property type="term" value="C:RNA polymerase I transcription regulator complex"/>
    <property type="evidence" value="ECO:0007669"/>
    <property type="project" value="InterPro"/>
</dbReference>
<dbReference type="Proteomes" id="UP000664991">
    <property type="component" value="Unassembled WGS sequence"/>
</dbReference>
<dbReference type="InterPro" id="IPR018143">
    <property type="entry name" value="Folate_rcpt-like"/>
</dbReference>
<dbReference type="Gene3D" id="2.120.10.30">
    <property type="entry name" value="TolB, C-terminal domain"/>
    <property type="match status" value="1"/>
</dbReference>
<feature type="region of interest" description="Disordered" evidence="7">
    <location>
        <begin position="988"/>
        <end position="1027"/>
    </location>
</feature>
<evidence type="ECO:0000256" key="2">
    <source>
        <dbReference type="ARBA" id="ARBA00010658"/>
    </source>
</evidence>
<protein>
    <recommendedName>
        <fullName evidence="12">HHIP-like protein 2</fullName>
    </recommendedName>
</protein>
<dbReference type="Pfam" id="PF03024">
    <property type="entry name" value="Folate_rec"/>
    <property type="match status" value="1"/>
</dbReference>
<dbReference type="Pfam" id="PF14929">
    <property type="entry name" value="TAF1_subA"/>
    <property type="match status" value="1"/>
</dbReference>
<name>A0A836CX03_SHEEP</name>
<proteinExistence type="inferred from homology"/>
<dbReference type="SUPFAM" id="SSF50952">
    <property type="entry name" value="Soluble quinoprotein glucose dehydrogenase"/>
    <property type="match status" value="1"/>
</dbReference>
<feature type="compositionally biased region" description="Polar residues" evidence="7">
    <location>
        <begin position="989"/>
        <end position="1004"/>
    </location>
</feature>
<keyword evidence="3" id="KW-0964">Secreted</keyword>
<comment type="similarity">
    <text evidence="2">Belongs to the HHIP family.</text>
</comment>
<evidence type="ECO:0000259" key="9">
    <source>
        <dbReference type="Pfam" id="PF07995"/>
    </source>
</evidence>
<evidence type="ECO:0000259" key="8">
    <source>
        <dbReference type="Pfam" id="PF03024"/>
    </source>
</evidence>
<evidence type="ECO:0008006" key="12">
    <source>
        <dbReference type="Google" id="ProtNLM"/>
    </source>
</evidence>
<dbReference type="InterPro" id="IPR011041">
    <property type="entry name" value="Quinoprot_gluc/sorb_DH_b-prop"/>
</dbReference>
<evidence type="ECO:0000256" key="5">
    <source>
        <dbReference type="ARBA" id="ARBA00023157"/>
    </source>
</evidence>
<evidence type="ECO:0000313" key="10">
    <source>
        <dbReference type="EMBL" id="KAG5202187.1"/>
    </source>
</evidence>
<organism evidence="10 11">
    <name type="scientific">Ovis aries</name>
    <name type="common">Sheep</name>
    <dbReference type="NCBI Taxonomy" id="9940"/>
    <lineage>
        <taxon>Eukaryota</taxon>
        <taxon>Metazoa</taxon>
        <taxon>Chordata</taxon>
        <taxon>Craniata</taxon>
        <taxon>Vertebrata</taxon>
        <taxon>Euteleostomi</taxon>
        <taxon>Mammalia</taxon>
        <taxon>Eutheria</taxon>
        <taxon>Laurasiatheria</taxon>
        <taxon>Artiodactyla</taxon>
        <taxon>Ruminantia</taxon>
        <taxon>Pecora</taxon>
        <taxon>Bovidae</taxon>
        <taxon>Caprinae</taxon>
        <taxon>Ovis</taxon>
    </lineage>
</organism>
<sequence>MGEVLADMSDFSEELKRPTTEDEQGEPCVRSGSGMCFPWLQKHIESIASGGKQEKDFAQTTSACLSFIQEALLKHQWQRAAEYMHSYLQVLEDTDSNKRQGAPEIIWRLGSEILYYHPKSNLETFNTFADRMKNIGVTNYLKISLQHALYLLHHGLLEDANRILTQAETWRYGEKSSSQEVLVNLVQAYKGLLQYYSWYKKKMELSQLDKDDYAYNTASQNMLNRSWKTSINLCTLIKIPGVWDPFVKSYIEMLEFYGDQDGAREVLNNYAYDEKFPSNPNAHVYLYNFLKREKAPREKLISVLKILYQIVPSHKLMLEFHRLLRKSDKEEHHKLGLEVLFGILDFAGCTKNITAWKYLAKYLKQTLMGLIVLLGQVGLLQGHPQCLDYRPPFQPLQHLEFCSDYESFGCCDQGKDHRIAARYWDIMDYFDLKGHELCGGYIKDILCQECSPYAAHLYDAENPRTPLRNLPGLCSDYCSAFHSNCHSAIALLTNDRRLQESPGKDGARFCHLLNLPDKDYCFPNILRSDHLNRNLGVVAEDRRGCLQLCLAEVANRLRNPVCMVHAGDGTHRFFVAEQVGVVWVYLPDGSRLEQPFLDLKSLVLTTPWIGDERGFLGLAFHPRFRRNRKFYIYYSCLGKKRAEKIRISEMKVSRADPNKADPKSERVILEIEEPASNHNGGQLLFGLDGYMYIFTGDGGQAGDPFGKFGNAQNKSSLLGKVLRIDVNGAGSGGKRYRVPVDNPFVSEPGAHPAIYAYGIRNMWRCAVDRGDPVTRQGRGRMFCGDVGQNRFEEVDIIVKGGNYGWRAKEGFECYDKKLCQNASLDDILPIYAYGHAVGKSVTGGYVYRGCESPNLNGLYIFGDFMSGRLMALQEDRKTKKWKKQDICLGSTESCAFPGLISTHSKFIISFAEDEAGELYFLATSYPSAYAPHGSIYKFVDPSRRAPPGKCKYKPVPVKTKSKRVQFRPLAKLVLDLLKEQSEKAARKLSSATLASSPNRASSQKDSFKKPASPTSSRKTSPGPGAKKRARILAGRISNILHNDPGHTVLLTILGPHPLQLSRVQKEFKEEPGVAPARPFLMAPRCFISVISVLVPCPSPLISTDVFGDLQASPPSRFLSQASGLPVNLRVLMSIKTIYPAKMA</sequence>
<dbReference type="InterPro" id="IPR012938">
    <property type="entry name" value="Glc/Sorbosone_DH"/>
</dbReference>
<dbReference type="PANTHER" id="PTHR19328">
    <property type="entry name" value="HEDGEHOG-INTERACTING PROTEIN"/>
    <property type="match status" value="1"/>
</dbReference>
<accession>A0A836CX03</accession>
<evidence type="ECO:0000256" key="6">
    <source>
        <dbReference type="ARBA" id="ARBA00023180"/>
    </source>
</evidence>
<evidence type="ECO:0000313" key="11">
    <source>
        <dbReference type="Proteomes" id="UP000664991"/>
    </source>
</evidence>
<dbReference type="InterPro" id="IPR039495">
    <property type="entry name" value="TAF1A"/>
</dbReference>
<evidence type="ECO:0000256" key="3">
    <source>
        <dbReference type="ARBA" id="ARBA00022525"/>
    </source>
</evidence>
<comment type="subcellular location">
    <subcellularLocation>
        <location evidence="1">Secreted</location>
    </subcellularLocation>
</comment>
<evidence type="ECO:0000256" key="7">
    <source>
        <dbReference type="SAM" id="MobiDB-lite"/>
    </source>
</evidence>
<reference evidence="10 11" key="1">
    <citation type="submission" date="2020-12" db="EMBL/GenBank/DDBJ databases">
        <title>De novo assembly of Tibetan sheep genome.</title>
        <authorList>
            <person name="Li X."/>
        </authorList>
    </citation>
    <scope>NUCLEOTIDE SEQUENCE [LARGE SCALE GENOMIC DNA]</scope>
    <source>
        <tissue evidence="10">Heart</tissue>
    </source>
</reference>
<dbReference type="GO" id="GO:0006360">
    <property type="term" value="P:transcription by RNA polymerase I"/>
    <property type="evidence" value="ECO:0007669"/>
    <property type="project" value="InterPro"/>
</dbReference>
<dbReference type="Pfam" id="PF07995">
    <property type="entry name" value="GSDH"/>
    <property type="match status" value="1"/>
</dbReference>
<evidence type="ECO:0000256" key="4">
    <source>
        <dbReference type="ARBA" id="ARBA00022729"/>
    </source>
</evidence>
<dbReference type="AlphaFoldDB" id="A0A836CX03"/>
<dbReference type="EMBL" id="JAEMGP010000012">
    <property type="protein sequence ID" value="KAG5202187.1"/>
    <property type="molecule type" value="Genomic_DNA"/>
</dbReference>
<dbReference type="GO" id="GO:0005576">
    <property type="term" value="C:extracellular region"/>
    <property type="evidence" value="ECO:0007669"/>
    <property type="project" value="UniProtKB-SubCell"/>
</dbReference>